<dbReference type="EMBL" id="PDTV01000010">
    <property type="protein sequence ID" value="PIE82940.1"/>
    <property type="molecule type" value="Genomic_DNA"/>
</dbReference>
<dbReference type="PROSITE" id="PS51782">
    <property type="entry name" value="LYSM"/>
    <property type="match status" value="1"/>
</dbReference>
<dbReference type="InterPro" id="IPR052196">
    <property type="entry name" value="Bact_Kbp"/>
</dbReference>
<dbReference type="PROSITE" id="PS51257">
    <property type="entry name" value="PROKAR_LIPOPROTEIN"/>
    <property type="match status" value="1"/>
</dbReference>
<accession>A0A2G6PFB9</accession>
<dbReference type="Gene3D" id="3.10.350.10">
    <property type="entry name" value="LysM domain"/>
    <property type="match status" value="1"/>
</dbReference>
<feature type="signal peptide" evidence="1">
    <location>
        <begin position="1"/>
        <end position="19"/>
    </location>
</feature>
<evidence type="ECO:0000313" key="4">
    <source>
        <dbReference type="Proteomes" id="UP000229278"/>
    </source>
</evidence>
<dbReference type="SMART" id="SM00257">
    <property type="entry name" value="LysM"/>
    <property type="match status" value="1"/>
</dbReference>
<dbReference type="PANTHER" id="PTHR34700">
    <property type="entry name" value="POTASSIUM BINDING PROTEIN KBP"/>
    <property type="match status" value="1"/>
</dbReference>
<name>A0A2G6PFB9_9GAMM</name>
<dbReference type="Pfam" id="PF01476">
    <property type="entry name" value="LysM"/>
    <property type="match status" value="1"/>
</dbReference>
<dbReference type="CDD" id="cd00118">
    <property type="entry name" value="LysM"/>
    <property type="match status" value="1"/>
</dbReference>
<protein>
    <submittedName>
        <fullName evidence="3">Peptidoglycan-binding protein</fullName>
    </submittedName>
</protein>
<evidence type="ECO:0000259" key="2">
    <source>
        <dbReference type="PROSITE" id="PS51782"/>
    </source>
</evidence>
<feature type="chain" id="PRO_5013727976" evidence="1">
    <location>
        <begin position="20"/>
        <end position="393"/>
    </location>
</feature>
<reference evidence="3 4" key="1">
    <citation type="submission" date="2017-10" db="EMBL/GenBank/DDBJ databases">
        <title>Novel microbial diversity and functional potential in the marine mammal oral microbiome.</title>
        <authorList>
            <person name="Dudek N.K."/>
            <person name="Sun C.L."/>
            <person name="Burstein D."/>
            <person name="Kantor R.S."/>
            <person name="Aliaga Goltsman D.S."/>
            <person name="Bik E.M."/>
            <person name="Thomas B.C."/>
            <person name="Banfield J.F."/>
            <person name="Relman D.A."/>
        </authorList>
    </citation>
    <scope>NUCLEOTIDE SEQUENCE [LARGE SCALE GENOMIC DNA]</scope>
    <source>
        <strain evidence="3">DOLJORAL78_50_517</strain>
    </source>
</reference>
<dbReference type="InterPro" id="IPR018392">
    <property type="entry name" value="LysM"/>
</dbReference>
<organism evidence="3 4">
    <name type="scientific">Candidatus Contendibacter odensensis</name>
    <dbReference type="NCBI Taxonomy" id="1400860"/>
    <lineage>
        <taxon>Bacteria</taxon>
        <taxon>Pseudomonadati</taxon>
        <taxon>Pseudomonadota</taxon>
        <taxon>Gammaproteobacteria</taxon>
        <taxon>Candidatus Competibacteraceae</taxon>
        <taxon>Candidatus Contendibacter</taxon>
    </lineage>
</organism>
<gene>
    <name evidence="3" type="ORF">CSA09_04430</name>
</gene>
<sequence length="393" mass="43400">MSRTMMISRSSRRPGTALAMAVLISACNHNPSTPETNTKSPGAIAGEPPPISRMMAANGSVIPAPAPTPAPVEMREGHPDTYTVMPGDTLWNIAARFLKNPWQWRQIWRQNPQVGNPNRIYPGDVLRFSYSSDGNPQLELAARDDGEVPLIKLSPEVRTEALSQPIPPVPRAAVESFLTRAQVLNDEEWARMPYIVGEEHDKIAYSTRDRVYARGAFFDAPRYQVYRPGKPLREPGSNEVLGTAGIYMGEAVLEREGDPASFFLENTLSSIYPGDRLLPVERNQELLAFDPHPVPPDTEGAIIARLDPEVTQISQFSSVILNLGHQEGVEPGHVVASYAKPRTVKDPVSGKKIALPGEQNGLLMIYKVHDLVSYALVMQAERPIHIHDRVMTP</sequence>
<comment type="caution">
    <text evidence="3">The sequence shown here is derived from an EMBL/GenBank/DDBJ whole genome shotgun (WGS) entry which is preliminary data.</text>
</comment>
<keyword evidence="1" id="KW-0732">Signal</keyword>
<evidence type="ECO:0000313" key="3">
    <source>
        <dbReference type="EMBL" id="PIE82940.1"/>
    </source>
</evidence>
<dbReference type="SUPFAM" id="SSF54106">
    <property type="entry name" value="LysM domain"/>
    <property type="match status" value="1"/>
</dbReference>
<dbReference type="Proteomes" id="UP000229278">
    <property type="component" value="Unassembled WGS sequence"/>
</dbReference>
<dbReference type="PANTHER" id="PTHR34700:SF4">
    <property type="entry name" value="PHAGE-LIKE ELEMENT PBSX PROTEIN XKDP"/>
    <property type="match status" value="1"/>
</dbReference>
<feature type="domain" description="LysM" evidence="2">
    <location>
        <begin position="80"/>
        <end position="128"/>
    </location>
</feature>
<evidence type="ECO:0000256" key="1">
    <source>
        <dbReference type="SAM" id="SignalP"/>
    </source>
</evidence>
<proteinExistence type="predicted"/>
<dbReference type="AlphaFoldDB" id="A0A2G6PFB9"/>
<dbReference type="InterPro" id="IPR036779">
    <property type="entry name" value="LysM_dom_sf"/>
</dbReference>